<reference evidence="1 2" key="1">
    <citation type="journal article" date="2023" name="Life. Sci Alliance">
        <title>Evolutionary insights into 3D genome organization and epigenetic landscape of Vigna mungo.</title>
        <authorList>
            <person name="Junaid A."/>
            <person name="Singh B."/>
            <person name="Bhatia S."/>
        </authorList>
    </citation>
    <scope>NUCLEOTIDE SEQUENCE [LARGE SCALE GENOMIC DNA]</scope>
    <source>
        <strain evidence="1">Urdbean</strain>
    </source>
</reference>
<sequence length="114" mass="12038">MVIELRVTDSDSVAVVGDLDEFEAAILDDEIDGGGAGVEAVLEELLDGGDRTLNDLAGGDSVDDGVTQPLDFGRLHAGQGFALKLSVFHAFTHYFNSMCSICVASLARVSHTHM</sequence>
<name>A0AAQ3RQA2_VIGMU</name>
<accession>A0AAQ3RQA2</accession>
<gene>
    <name evidence="1" type="ORF">V8G54_027257</name>
</gene>
<evidence type="ECO:0000313" key="1">
    <source>
        <dbReference type="EMBL" id="WVZ01188.1"/>
    </source>
</evidence>
<organism evidence="1 2">
    <name type="scientific">Vigna mungo</name>
    <name type="common">Black gram</name>
    <name type="synonym">Phaseolus mungo</name>
    <dbReference type="NCBI Taxonomy" id="3915"/>
    <lineage>
        <taxon>Eukaryota</taxon>
        <taxon>Viridiplantae</taxon>
        <taxon>Streptophyta</taxon>
        <taxon>Embryophyta</taxon>
        <taxon>Tracheophyta</taxon>
        <taxon>Spermatophyta</taxon>
        <taxon>Magnoliopsida</taxon>
        <taxon>eudicotyledons</taxon>
        <taxon>Gunneridae</taxon>
        <taxon>Pentapetalae</taxon>
        <taxon>rosids</taxon>
        <taxon>fabids</taxon>
        <taxon>Fabales</taxon>
        <taxon>Fabaceae</taxon>
        <taxon>Papilionoideae</taxon>
        <taxon>50 kb inversion clade</taxon>
        <taxon>NPAAA clade</taxon>
        <taxon>indigoferoid/millettioid clade</taxon>
        <taxon>Phaseoleae</taxon>
        <taxon>Vigna</taxon>
    </lineage>
</organism>
<evidence type="ECO:0000313" key="2">
    <source>
        <dbReference type="Proteomes" id="UP001374535"/>
    </source>
</evidence>
<dbReference type="AlphaFoldDB" id="A0AAQ3RQA2"/>
<keyword evidence="2" id="KW-1185">Reference proteome</keyword>
<dbReference type="Proteomes" id="UP001374535">
    <property type="component" value="Chromosome 8"/>
</dbReference>
<dbReference type="EMBL" id="CP144693">
    <property type="protein sequence ID" value="WVZ01188.1"/>
    <property type="molecule type" value="Genomic_DNA"/>
</dbReference>
<protein>
    <submittedName>
        <fullName evidence="1">Uncharacterized protein</fullName>
    </submittedName>
</protein>
<proteinExistence type="predicted"/>